<dbReference type="Proteomes" id="UP000294844">
    <property type="component" value="Unassembled WGS sequence"/>
</dbReference>
<evidence type="ECO:0000313" key="3">
    <source>
        <dbReference type="Proteomes" id="UP000294844"/>
    </source>
</evidence>
<organism evidence="1 4">
    <name type="scientific">Mycobacteroides salmoniphilum</name>
    <dbReference type="NCBI Taxonomy" id="404941"/>
    <lineage>
        <taxon>Bacteria</taxon>
        <taxon>Bacillati</taxon>
        <taxon>Actinomycetota</taxon>
        <taxon>Actinomycetes</taxon>
        <taxon>Mycobacteriales</taxon>
        <taxon>Mycobacteriaceae</taxon>
        <taxon>Mycobacteroides</taxon>
    </lineage>
</organism>
<name>A0A4R8SIC5_9MYCO</name>
<dbReference type="AlphaFoldDB" id="A0A4R8SIC5"/>
<gene>
    <name evidence="2" type="ORF">CCUG60883_03000</name>
    <name evidence="1" type="ORF">CCUG60885_02743</name>
</gene>
<dbReference type="Proteomes" id="UP000295685">
    <property type="component" value="Unassembled WGS sequence"/>
</dbReference>
<protein>
    <submittedName>
        <fullName evidence="1">Uncharacterized protein</fullName>
    </submittedName>
</protein>
<evidence type="ECO:0000313" key="2">
    <source>
        <dbReference type="EMBL" id="TEA05694.1"/>
    </source>
</evidence>
<reference evidence="3 4" key="1">
    <citation type="journal article" date="2019" name="Sci. Rep.">
        <title>Extended insight into the Mycobacterium chelonae-abscessus complex through whole genome sequencing of Mycobacterium salmoniphilum outbreak and Mycobacterium salmoniphilum-like strains.</title>
        <authorList>
            <person name="Behra P.R.K."/>
            <person name="Das S."/>
            <person name="Pettersson B.M.F."/>
            <person name="Shirreff L."/>
            <person name="DuCote T."/>
            <person name="Jacobsson K.G."/>
            <person name="Ennis D.G."/>
            <person name="Kirsebom L.A."/>
        </authorList>
    </citation>
    <scope>NUCLEOTIDE SEQUENCE [LARGE SCALE GENOMIC DNA]</scope>
    <source>
        <strain evidence="2 3">CCUG 60883</strain>
        <strain evidence="1 4">CCUG 60885</strain>
    </source>
</reference>
<evidence type="ECO:0000313" key="1">
    <source>
        <dbReference type="EMBL" id="TDZ96599.1"/>
    </source>
</evidence>
<sequence length="88" mass="9949">MTPDENDTLHNEDARRELRNRNLVALAAYSDSNEFKKLVDDVVSGRKSPLEASMSPAFGQVMEPIAEKTLDLNPEWYQSSAPEERIGR</sequence>
<proteinExistence type="predicted"/>
<dbReference type="EMBL" id="PECK01000003">
    <property type="protein sequence ID" value="TDZ96599.1"/>
    <property type="molecule type" value="Genomic_DNA"/>
</dbReference>
<dbReference type="EMBL" id="PECM01000008">
    <property type="protein sequence ID" value="TEA05694.1"/>
    <property type="molecule type" value="Genomic_DNA"/>
</dbReference>
<evidence type="ECO:0000313" key="4">
    <source>
        <dbReference type="Proteomes" id="UP000295685"/>
    </source>
</evidence>
<accession>A0A4R8SIC5</accession>
<keyword evidence="3" id="KW-1185">Reference proteome</keyword>
<comment type="caution">
    <text evidence="1">The sequence shown here is derived from an EMBL/GenBank/DDBJ whole genome shotgun (WGS) entry which is preliminary data.</text>
</comment>
<dbReference type="RefSeq" id="WP_134146692.1">
    <property type="nucleotide sequence ID" value="NZ_PECK01000003.1"/>
</dbReference>